<name>A0AA39XRN8_9PEZI</name>
<protein>
    <submittedName>
        <fullName evidence="1">Uncharacterized protein</fullName>
    </submittedName>
</protein>
<keyword evidence="2" id="KW-1185">Reference proteome</keyword>
<comment type="caution">
    <text evidence="1">The sequence shown here is derived from an EMBL/GenBank/DDBJ whole genome shotgun (WGS) entry which is preliminary data.</text>
</comment>
<dbReference type="Proteomes" id="UP001174936">
    <property type="component" value="Unassembled WGS sequence"/>
</dbReference>
<organism evidence="1 2">
    <name type="scientific">Cercophora newfieldiana</name>
    <dbReference type="NCBI Taxonomy" id="92897"/>
    <lineage>
        <taxon>Eukaryota</taxon>
        <taxon>Fungi</taxon>
        <taxon>Dikarya</taxon>
        <taxon>Ascomycota</taxon>
        <taxon>Pezizomycotina</taxon>
        <taxon>Sordariomycetes</taxon>
        <taxon>Sordariomycetidae</taxon>
        <taxon>Sordariales</taxon>
        <taxon>Lasiosphaeriaceae</taxon>
        <taxon>Cercophora</taxon>
    </lineage>
</organism>
<gene>
    <name evidence="1" type="ORF">B0T16DRAFT_235338</name>
</gene>
<dbReference type="EMBL" id="JAULSV010000007">
    <property type="protein sequence ID" value="KAK0638968.1"/>
    <property type="molecule type" value="Genomic_DNA"/>
</dbReference>
<reference evidence="1" key="1">
    <citation type="submission" date="2023-06" db="EMBL/GenBank/DDBJ databases">
        <title>Genome-scale phylogeny and comparative genomics of the fungal order Sordariales.</title>
        <authorList>
            <consortium name="Lawrence Berkeley National Laboratory"/>
            <person name="Hensen N."/>
            <person name="Bonometti L."/>
            <person name="Westerberg I."/>
            <person name="Brannstrom I.O."/>
            <person name="Guillou S."/>
            <person name="Cros-Aarteil S."/>
            <person name="Calhoun S."/>
            <person name="Haridas S."/>
            <person name="Kuo A."/>
            <person name="Mondo S."/>
            <person name="Pangilinan J."/>
            <person name="Riley R."/>
            <person name="Labutti K."/>
            <person name="Andreopoulos B."/>
            <person name="Lipzen A."/>
            <person name="Chen C."/>
            <person name="Yanf M."/>
            <person name="Daum C."/>
            <person name="Ng V."/>
            <person name="Clum A."/>
            <person name="Steindorff A."/>
            <person name="Ohm R."/>
            <person name="Martin F."/>
            <person name="Silar P."/>
            <person name="Natvig D."/>
            <person name="Lalanne C."/>
            <person name="Gautier V."/>
            <person name="Ament-Velasquez S.L."/>
            <person name="Kruys A."/>
            <person name="Hutchinson M.I."/>
            <person name="Powell A.J."/>
            <person name="Barry K."/>
            <person name="Miller A.N."/>
            <person name="Grigoriev I.V."/>
            <person name="Debuchy R."/>
            <person name="Gladieux P."/>
            <person name="Thoren M.H."/>
            <person name="Johannesson H."/>
        </authorList>
    </citation>
    <scope>NUCLEOTIDE SEQUENCE</scope>
    <source>
        <strain evidence="1">SMH2532-1</strain>
    </source>
</reference>
<evidence type="ECO:0000313" key="1">
    <source>
        <dbReference type="EMBL" id="KAK0638968.1"/>
    </source>
</evidence>
<proteinExistence type="predicted"/>
<dbReference type="AlphaFoldDB" id="A0AA39XRN8"/>
<evidence type="ECO:0000313" key="2">
    <source>
        <dbReference type="Proteomes" id="UP001174936"/>
    </source>
</evidence>
<sequence>MQRKRALLAPSCKPPLHRNANTVQARGFCNGNHGSEAFAPSLSHSTCWGLVWPSVRLGPASRVRRRVGMERMKGVVYSRSAELSGRLELPDLGSAGQFANGPKEHAPCRSPISKVLLSPGCASARCVLLLDDAGPLTPQRKMPKIPRWRMSRHVAERRWLEVNLIHNQKRGTFTHVQLRWAMSDLFEDKKIPLTLLSKGIAQRNTINSCKNLNLNQRSTTSPQMSAA</sequence>
<accession>A0AA39XRN8</accession>